<comment type="caution">
    <text evidence="1">The sequence shown here is derived from an EMBL/GenBank/DDBJ whole genome shotgun (WGS) entry which is preliminary data.</text>
</comment>
<dbReference type="STRING" id="229535.A0A0M9WI50"/>
<evidence type="ECO:0000313" key="1">
    <source>
        <dbReference type="EMBL" id="KOS45752.1"/>
    </source>
</evidence>
<protein>
    <submittedName>
        <fullName evidence="1">Uncharacterized protein</fullName>
    </submittedName>
</protein>
<dbReference type="Proteomes" id="UP000037696">
    <property type="component" value="Unassembled WGS sequence"/>
</dbReference>
<evidence type="ECO:0000313" key="2">
    <source>
        <dbReference type="Proteomes" id="UP000037696"/>
    </source>
</evidence>
<name>A0A0M9WI50_9EURO</name>
<proteinExistence type="predicted"/>
<keyword evidence="2" id="KW-1185">Reference proteome</keyword>
<accession>A0A0M9WI50</accession>
<sequence>MASKAKSFWADLYTTKGIDQENIRWENVHHWECAPSDDTCAYRHWDYNFPVADGYDKEDVLNPKDVVSDAHKNVTFLSSEMTRAPDLMTKGTFSLDADDLAKEIGEEIEEAKREAILMAFPTVIFFFIPVIGEGAGAVSSMAAIGRIVALLGEVGNVALDIYTIVDDPDNAPLATLRMRGSNSHLFSRSARLHK</sequence>
<organism evidence="1 2">
    <name type="scientific">Penicillium nordicum</name>
    <dbReference type="NCBI Taxonomy" id="229535"/>
    <lineage>
        <taxon>Eukaryota</taxon>
        <taxon>Fungi</taxon>
        <taxon>Dikarya</taxon>
        <taxon>Ascomycota</taxon>
        <taxon>Pezizomycotina</taxon>
        <taxon>Eurotiomycetes</taxon>
        <taxon>Eurotiomycetidae</taxon>
        <taxon>Eurotiales</taxon>
        <taxon>Aspergillaceae</taxon>
        <taxon>Penicillium</taxon>
    </lineage>
</organism>
<reference evidence="1 2" key="1">
    <citation type="submission" date="2015-08" db="EMBL/GenBank/DDBJ databases">
        <title>Genome sequencing of Penicillium nordicum.</title>
        <authorList>
            <person name="Nguyen H.D."/>
            <person name="Seifert K.A."/>
        </authorList>
    </citation>
    <scope>NUCLEOTIDE SEQUENCE [LARGE SCALE GENOMIC DNA]</scope>
    <source>
        <strain evidence="1 2">DAOMC 185683</strain>
    </source>
</reference>
<dbReference type="EMBL" id="LHQQ01000039">
    <property type="protein sequence ID" value="KOS45752.1"/>
    <property type="molecule type" value="Genomic_DNA"/>
</dbReference>
<dbReference type="OrthoDB" id="73875at2759"/>
<dbReference type="AlphaFoldDB" id="A0A0M9WI50"/>
<gene>
    <name evidence="1" type="ORF">ACN38_g3354</name>
</gene>